<sequence length="224" mass="23952">MTAPPPKITSDAERALASETGRELHCEGFESSRIFALSAALLAQPLPGGMTPRRLIRSMNAIFLFIVSPTSPLDPTNPRTRPSRSGDAHGGGALRPALWYVDMRRKGTIGRGQPPKTLLGRKRRADVVIECLDGDLVDIATGKKHAQKLYNSGRIKVKGDLDKALRLATVLSHERSKLYGAAPADAAGKEFGVKMPAAGNDAANEYSDGAPAPYSDISPARSRL</sequence>
<dbReference type="RefSeq" id="XP_025600949.1">
    <property type="nucleotide sequence ID" value="XM_025740757.1"/>
</dbReference>
<dbReference type="STRING" id="58919.A0A316ZFZ9"/>
<dbReference type="InterPro" id="IPR003033">
    <property type="entry name" value="SCP2_sterol-bd_dom"/>
</dbReference>
<dbReference type="SUPFAM" id="SSF55718">
    <property type="entry name" value="SCP-like"/>
    <property type="match status" value="1"/>
</dbReference>
<feature type="domain" description="SCP2" evidence="2">
    <location>
        <begin position="121"/>
        <end position="171"/>
    </location>
</feature>
<feature type="region of interest" description="Disordered" evidence="1">
    <location>
        <begin position="73"/>
        <end position="92"/>
    </location>
</feature>
<proteinExistence type="predicted"/>
<evidence type="ECO:0000259" key="2">
    <source>
        <dbReference type="Pfam" id="PF02036"/>
    </source>
</evidence>
<dbReference type="PANTHER" id="PTHR10094">
    <property type="entry name" value="STEROL CARRIER PROTEIN 2 SCP-2 FAMILY PROTEIN"/>
    <property type="match status" value="1"/>
</dbReference>
<accession>A0A316ZFZ9</accession>
<keyword evidence="4" id="KW-1185">Reference proteome</keyword>
<organism evidence="3 4">
    <name type="scientific">Tilletiopsis washingtonensis</name>
    <dbReference type="NCBI Taxonomy" id="58919"/>
    <lineage>
        <taxon>Eukaryota</taxon>
        <taxon>Fungi</taxon>
        <taxon>Dikarya</taxon>
        <taxon>Basidiomycota</taxon>
        <taxon>Ustilaginomycotina</taxon>
        <taxon>Exobasidiomycetes</taxon>
        <taxon>Entylomatales</taxon>
        <taxon>Entylomatales incertae sedis</taxon>
        <taxon>Tilletiopsis</taxon>
    </lineage>
</organism>
<name>A0A316ZFZ9_9BASI</name>
<dbReference type="PANTHER" id="PTHR10094:SF25">
    <property type="entry name" value="SCP2 STEROL-BINDING DOMAIN-CONTAINING PROTEIN 1"/>
    <property type="match status" value="1"/>
</dbReference>
<dbReference type="GO" id="GO:0005829">
    <property type="term" value="C:cytosol"/>
    <property type="evidence" value="ECO:0007669"/>
    <property type="project" value="TreeGrafter"/>
</dbReference>
<dbReference type="GeneID" id="37268301"/>
<gene>
    <name evidence="3" type="ORF">FA09DRAFT_314301</name>
</gene>
<evidence type="ECO:0000313" key="3">
    <source>
        <dbReference type="EMBL" id="PWO00671.1"/>
    </source>
</evidence>
<dbReference type="AlphaFoldDB" id="A0A316ZFZ9"/>
<feature type="region of interest" description="Disordered" evidence="1">
    <location>
        <begin position="200"/>
        <end position="224"/>
    </location>
</feature>
<evidence type="ECO:0000313" key="4">
    <source>
        <dbReference type="Proteomes" id="UP000245946"/>
    </source>
</evidence>
<dbReference type="EMBL" id="KZ819284">
    <property type="protein sequence ID" value="PWO00671.1"/>
    <property type="molecule type" value="Genomic_DNA"/>
</dbReference>
<dbReference type="Gene3D" id="3.30.1050.10">
    <property type="entry name" value="SCP2 sterol-binding domain"/>
    <property type="match status" value="1"/>
</dbReference>
<protein>
    <recommendedName>
        <fullName evidence="2">SCP2 domain-containing protein</fullName>
    </recommendedName>
</protein>
<dbReference type="Proteomes" id="UP000245946">
    <property type="component" value="Unassembled WGS sequence"/>
</dbReference>
<dbReference type="FunFam" id="3.30.1050.10:FF:000017">
    <property type="entry name" value="Potential peroxisomal lipid carrier"/>
    <property type="match status" value="1"/>
</dbReference>
<reference evidence="3 4" key="1">
    <citation type="journal article" date="2018" name="Mol. Biol. Evol.">
        <title>Broad Genomic Sampling Reveals a Smut Pathogenic Ancestry of the Fungal Clade Ustilaginomycotina.</title>
        <authorList>
            <person name="Kijpornyongpan T."/>
            <person name="Mondo S.J."/>
            <person name="Barry K."/>
            <person name="Sandor L."/>
            <person name="Lee J."/>
            <person name="Lipzen A."/>
            <person name="Pangilinan J."/>
            <person name="LaButti K."/>
            <person name="Hainaut M."/>
            <person name="Henrissat B."/>
            <person name="Grigoriev I.V."/>
            <person name="Spatafora J.W."/>
            <person name="Aime M.C."/>
        </authorList>
    </citation>
    <scope>NUCLEOTIDE SEQUENCE [LARGE SCALE GENOMIC DNA]</scope>
    <source>
        <strain evidence="3 4">MCA 4186</strain>
    </source>
</reference>
<dbReference type="OrthoDB" id="10265837at2759"/>
<dbReference type="InterPro" id="IPR036527">
    <property type="entry name" value="SCP2_sterol-bd_dom_sf"/>
</dbReference>
<evidence type="ECO:0000256" key="1">
    <source>
        <dbReference type="SAM" id="MobiDB-lite"/>
    </source>
</evidence>
<dbReference type="Pfam" id="PF02036">
    <property type="entry name" value="SCP2"/>
    <property type="match status" value="1"/>
</dbReference>